<dbReference type="GO" id="GO:0009435">
    <property type="term" value="P:NAD+ biosynthetic process"/>
    <property type="evidence" value="ECO:0007669"/>
    <property type="project" value="InterPro"/>
</dbReference>
<dbReference type="HOGENOM" id="CLU_043773_1_0_14"/>
<dbReference type="PANTHER" id="PTHR43202">
    <property type="entry name" value="NICOTINATE-NUCLEOTIDE PYROPHOSPHORYLASE"/>
    <property type="match status" value="1"/>
</dbReference>
<dbReference type="InterPro" id="IPR036068">
    <property type="entry name" value="Nicotinate_pribotase-like_C"/>
</dbReference>
<feature type="domain" description="Quinolinate phosphoribosyl transferase N-terminal" evidence="2">
    <location>
        <begin position="31"/>
        <end position="110"/>
    </location>
</feature>
<dbReference type="NCBIfam" id="NF005529">
    <property type="entry name" value="PRK07188.1"/>
    <property type="match status" value="1"/>
</dbReference>
<dbReference type="Gene3D" id="3.90.1170.20">
    <property type="entry name" value="Quinolinate phosphoribosyl transferase, N-terminal domain"/>
    <property type="match status" value="1"/>
</dbReference>
<evidence type="ECO:0000313" key="3">
    <source>
        <dbReference type="EMBL" id="BAH69307.1"/>
    </source>
</evidence>
<dbReference type="InterPro" id="IPR037128">
    <property type="entry name" value="Quinolinate_PRibosylTase_N_sf"/>
</dbReference>
<dbReference type="InterPro" id="IPR022412">
    <property type="entry name" value="Quinolinate_PRibosylTrfase_N"/>
</dbReference>
<name>C4XDT5_MYCFP</name>
<dbReference type="SUPFAM" id="SSF54675">
    <property type="entry name" value="Nicotinate/Quinolinate PRTase N-terminal domain-like"/>
    <property type="match status" value="1"/>
</dbReference>
<dbReference type="Gene3D" id="3.20.20.70">
    <property type="entry name" value="Aldolase class I"/>
    <property type="match status" value="1"/>
</dbReference>
<dbReference type="SUPFAM" id="SSF51690">
    <property type="entry name" value="Nicotinate/Quinolinate PRTase C-terminal domain-like"/>
    <property type="match status" value="1"/>
</dbReference>
<proteinExistence type="predicted"/>
<evidence type="ECO:0000259" key="2">
    <source>
        <dbReference type="Pfam" id="PF02749"/>
    </source>
</evidence>
<organism evidence="3 4">
    <name type="scientific">Mycoplasmopsis fermentans (strain ATCC 19989 / NBRC 14854 / NCTC 10117 / PG18)</name>
    <name type="common">Mycoplasma fermentans</name>
    <dbReference type="NCBI Taxonomy" id="496833"/>
    <lineage>
        <taxon>Bacteria</taxon>
        <taxon>Bacillati</taxon>
        <taxon>Mycoplasmatota</taxon>
        <taxon>Mycoplasmoidales</taxon>
        <taxon>Metamycoplasmataceae</taxon>
        <taxon>Mycoplasmopsis</taxon>
    </lineage>
</organism>
<dbReference type="InterPro" id="IPR013785">
    <property type="entry name" value="Aldolase_TIM"/>
</dbReference>
<dbReference type="InterPro" id="IPR053190">
    <property type="entry name" value="NAPRTase-like"/>
</dbReference>
<dbReference type="GO" id="GO:0004514">
    <property type="term" value="F:nicotinate-nucleotide diphosphorylase (carboxylating) activity"/>
    <property type="evidence" value="ECO:0007669"/>
    <property type="project" value="UniProtKB-EC"/>
</dbReference>
<dbReference type="PANTHER" id="PTHR43202:SF1">
    <property type="entry name" value="NICOTINATE PHOSPHORIBOSYLTRANSFERASE"/>
    <property type="match status" value="1"/>
</dbReference>
<sequence length="346" mass="39022">MIRMVQMTSKKMDKYIASYFYKTEKILAKYNKNNVIVLQFFQRRDNSMLAGMQEVLDLLEKNTDTSKYIIRYLPDGTIINNLEVALELEGHYQDFGKFEGMIDGILARSSSIASNAYDCVQAAKGKNVIFMGDRADHYLMQEIDGRAVALAGIKSVSTDAQNIHNYELTFGSVPHILIQNFDGDTAKAMQAYGELFPKNKIISLVDYHNNVITQALESYKVLGKKLWGVRIDTSKNMVDHMFDNEPENPEHYGVNIEQVKNLRKALDQAGAKDVKIVVSSGFNAEKIRKFEAANTPVDSYGVGQSIFKLVSSFSADAVLLNGKKQAKEGRVYRPNPKLLVYKSKRK</sequence>
<dbReference type="KEGG" id="mfp:MBIO_0042"/>
<evidence type="ECO:0000313" key="4">
    <source>
        <dbReference type="Proteomes" id="UP000006810"/>
    </source>
</evidence>
<accession>C4XDT5</accession>
<dbReference type="Pfam" id="PF02749">
    <property type="entry name" value="QRPTase_N"/>
    <property type="match status" value="1"/>
</dbReference>
<keyword evidence="4" id="KW-1185">Reference proteome</keyword>
<reference evidence="3 4" key="1">
    <citation type="journal article" date="2009" name="Curr. Microbiol.">
        <title>Molecular cloning and expression of a novel cholinephosphotransferase involved in glycoglycerophospholipid biosynthesis of Mycoplasma fermentans.</title>
        <authorList>
            <person name="Ishida N."/>
            <person name="Irikura D."/>
            <person name="Matsuda K."/>
            <person name="Sato S."/>
            <person name="Asano K."/>
        </authorList>
    </citation>
    <scope>NUCLEOTIDE SEQUENCE [LARGE SCALE GENOMIC DNA]</scope>
    <source>
        <strain evidence="4">ATCC 19989 / NBRC 14854 / NCTC 10117 / PG18</strain>
    </source>
</reference>
<dbReference type="Proteomes" id="UP000006810">
    <property type="component" value="Chromosome"/>
</dbReference>
<dbReference type="PATRIC" id="fig|496833.3.peg.43"/>
<dbReference type="EMBL" id="AP009608">
    <property type="protein sequence ID" value="BAH69307.1"/>
    <property type="molecule type" value="Genomic_DNA"/>
</dbReference>
<dbReference type="eggNOG" id="COG1488">
    <property type="taxonomic scope" value="Bacteria"/>
</dbReference>
<evidence type="ECO:0000256" key="1">
    <source>
        <dbReference type="ARBA" id="ARBA00047445"/>
    </source>
</evidence>
<gene>
    <name evidence="3" type="ordered locus">MBIO_0042</name>
</gene>
<protein>
    <recommendedName>
        <fullName evidence="2">Quinolinate phosphoribosyl transferase N-terminal domain-containing protein</fullName>
    </recommendedName>
</protein>
<comment type="catalytic activity">
    <reaction evidence="1">
        <text>nicotinate beta-D-ribonucleotide + CO2 + diphosphate = quinolinate + 5-phospho-alpha-D-ribose 1-diphosphate + 2 H(+)</text>
        <dbReference type="Rhea" id="RHEA:12733"/>
        <dbReference type="ChEBI" id="CHEBI:15378"/>
        <dbReference type="ChEBI" id="CHEBI:16526"/>
        <dbReference type="ChEBI" id="CHEBI:29959"/>
        <dbReference type="ChEBI" id="CHEBI:33019"/>
        <dbReference type="ChEBI" id="CHEBI:57502"/>
        <dbReference type="ChEBI" id="CHEBI:58017"/>
        <dbReference type="EC" id="2.4.2.19"/>
    </reaction>
</comment>
<dbReference type="AlphaFoldDB" id="C4XDT5"/>